<feature type="domain" description="Dihydroneopterin aldolase/epimerase" evidence="9">
    <location>
        <begin position="4"/>
        <end position="114"/>
    </location>
</feature>
<dbReference type="SUPFAM" id="SSF55620">
    <property type="entry name" value="Tetrahydrobiopterin biosynthesis enzymes-like"/>
    <property type="match status" value="1"/>
</dbReference>
<reference evidence="10" key="1">
    <citation type="journal article" date="2022" name="Arch. Microbiol.">
        <title>Microbulbifer okhotskensis sp. nov., isolated from a deep bottom sediment of the Okhotsk Sea.</title>
        <authorList>
            <person name="Romanenko L."/>
            <person name="Kurilenko V."/>
            <person name="Otstavnykh N."/>
            <person name="Velansky P."/>
            <person name="Isaeva M."/>
            <person name="Mikhailov V."/>
        </authorList>
    </citation>
    <scope>NUCLEOTIDE SEQUENCE</scope>
    <source>
        <strain evidence="10">OS29</strain>
    </source>
</reference>
<evidence type="ECO:0000256" key="3">
    <source>
        <dbReference type="ARBA" id="ARBA00005013"/>
    </source>
</evidence>
<name>A0A9X2J6H6_9GAMM</name>
<dbReference type="RefSeq" id="WP_252464798.1">
    <property type="nucleotide sequence ID" value="NZ_JALBWM010000009.1"/>
</dbReference>
<dbReference type="NCBIfam" id="TIGR00526">
    <property type="entry name" value="folB_dom"/>
    <property type="match status" value="1"/>
</dbReference>
<dbReference type="FunFam" id="3.30.1130.10:FF:000002">
    <property type="entry name" value="7,8-dihydroneopterin aldolase"/>
    <property type="match status" value="1"/>
</dbReference>
<comment type="function">
    <text evidence="8">Catalyzes the conversion of 7,8-dihydroneopterin to 6-hydroxymethyl-7,8-dihydropterin.</text>
</comment>
<accession>A0A9X2J6H6</accession>
<sequence>MDIVYIRDLKVETIIGIYDWEREVRQTVSLDLEMAFDISEAARTDNIEYTLNYKAVAKRLIAFIESSEFLLVETMAEQAAAIVREQFSVSWLRLRLSKPGAVRGSRDVGVIIERGDRPTKGAAAMSAGV</sequence>
<dbReference type="Gene3D" id="3.30.1130.10">
    <property type="match status" value="1"/>
</dbReference>
<dbReference type="PANTHER" id="PTHR42844">
    <property type="entry name" value="DIHYDRONEOPTERIN ALDOLASE 1-RELATED"/>
    <property type="match status" value="1"/>
</dbReference>
<dbReference type="CDD" id="cd00534">
    <property type="entry name" value="DHNA_DHNTPE"/>
    <property type="match status" value="1"/>
</dbReference>
<dbReference type="PANTHER" id="PTHR42844:SF1">
    <property type="entry name" value="DIHYDRONEOPTERIN ALDOLASE 1-RELATED"/>
    <property type="match status" value="1"/>
</dbReference>
<dbReference type="SMART" id="SM00905">
    <property type="entry name" value="FolB"/>
    <property type="match status" value="1"/>
</dbReference>
<dbReference type="Proteomes" id="UP001139028">
    <property type="component" value="Unassembled WGS sequence"/>
</dbReference>
<evidence type="ECO:0000256" key="4">
    <source>
        <dbReference type="ARBA" id="ARBA00005708"/>
    </source>
</evidence>
<evidence type="ECO:0000313" key="10">
    <source>
        <dbReference type="EMBL" id="MCO1333481.1"/>
    </source>
</evidence>
<evidence type="ECO:0000256" key="7">
    <source>
        <dbReference type="ARBA" id="ARBA00023239"/>
    </source>
</evidence>
<protein>
    <recommendedName>
        <fullName evidence="8">7,8-dihydroneopterin aldolase</fullName>
        <ecNumber evidence="8">4.1.2.25</ecNumber>
    </recommendedName>
</protein>
<dbReference type="EC" id="4.1.2.25" evidence="8"/>
<evidence type="ECO:0000256" key="5">
    <source>
        <dbReference type="ARBA" id="ARBA00022909"/>
    </source>
</evidence>
<dbReference type="GO" id="GO:0005737">
    <property type="term" value="C:cytoplasm"/>
    <property type="evidence" value="ECO:0007669"/>
    <property type="project" value="TreeGrafter"/>
</dbReference>
<dbReference type="InterPro" id="IPR006156">
    <property type="entry name" value="Dihydroneopterin_aldolase"/>
</dbReference>
<keyword evidence="7 8" id="KW-0456">Lyase</keyword>
<dbReference type="AlphaFoldDB" id="A0A9X2J6H6"/>
<dbReference type="NCBIfam" id="TIGR00525">
    <property type="entry name" value="folB"/>
    <property type="match status" value="1"/>
</dbReference>
<evidence type="ECO:0000256" key="2">
    <source>
        <dbReference type="ARBA" id="ARBA00001353"/>
    </source>
</evidence>
<dbReference type="GO" id="GO:0004150">
    <property type="term" value="F:dihydroneopterin aldolase activity"/>
    <property type="evidence" value="ECO:0007669"/>
    <property type="project" value="UniProtKB-UniRule"/>
</dbReference>
<dbReference type="GO" id="GO:0016853">
    <property type="term" value="F:isomerase activity"/>
    <property type="evidence" value="ECO:0007669"/>
    <property type="project" value="UniProtKB-KW"/>
</dbReference>
<comment type="similarity">
    <text evidence="4 8">Belongs to the DHNA family.</text>
</comment>
<dbReference type="InterPro" id="IPR043133">
    <property type="entry name" value="GTP-CH-I_C/QueF"/>
</dbReference>
<dbReference type="GO" id="GO:0046654">
    <property type="term" value="P:tetrahydrofolate biosynthetic process"/>
    <property type="evidence" value="ECO:0007669"/>
    <property type="project" value="UniProtKB-UniRule"/>
</dbReference>
<keyword evidence="5 8" id="KW-0289">Folate biosynthesis</keyword>
<evidence type="ECO:0000256" key="8">
    <source>
        <dbReference type="RuleBase" id="RU362079"/>
    </source>
</evidence>
<keyword evidence="6" id="KW-0413">Isomerase</keyword>
<evidence type="ECO:0000259" key="9">
    <source>
        <dbReference type="SMART" id="SM00905"/>
    </source>
</evidence>
<keyword evidence="11" id="KW-1185">Reference proteome</keyword>
<comment type="caution">
    <text evidence="10">The sequence shown here is derived from an EMBL/GenBank/DDBJ whole genome shotgun (WGS) entry which is preliminary data.</text>
</comment>
<evidence type="ECO:0000313" key="11">
    <source>
        <dbReference type="Proteomes" id="UP001139028"/>
    </source>
</evidence>
<comment type="pathway">
    <text evidence="3 8">Cofactor biosynthesis; tetrahydrofolate biosynthesis; 2-amino-4-hydroxy-6-hydroxymethyl-7,8-dihydropteridine diphosphate from 7,8-dihydroneopterin triphosphate: step 3/4.</text>
</comment>
<dbReference type="InterPro" id="IPR006157">
    <property type="entry name" value="FolB_dom"/>
</dbReference>
<evidence type="ECO:0000256" key="1">
    <source>
        <dbReference type="ARBA" id="ARBA00000693"/>
    </source>
</evidence>
<dbReference type="Pfam" id="PF02152">
    <property type="entry name" value="FolB"/>
    <property type="match status" value="1"/>
</dbReference>
<dbReference type="EMBL" id="JALBWM010000009">
    <property type="protein sequence ID" value="MCO1333481.1"/>
    <property type="molecule type" value="Genomic_DNA"/>
</dbReference>
<proteinExistence type="inferred from homology"/>
<comment type="catalytic activity">
    <reaction evidence="1">
        <text>7,8-dihydroneopterin = 7,8-dihydromonapterin</text>
        <dbReference type="Rhea" id="RHEA:45328"/>
        <dbReference type="ChEBI" id="CHEBI:17001"/>
        <dbReference type="ChEBI" id="CHEBI:71175"/>
        <dbReference type="EC" id="5.1.99.8"/>
    </reaction>
</comment>
<organism evidence="10 11">
    <name type="scientific">Microbulbifer okhotskensis</name>
    <dbReference type="NCBI Taxonomy" id="2926617"/>
    <lineage>
        <taxon>Bacteria</taxon>
        <taxon>Pseudomonadati</taxon>
        <taxon>Pseudomonadota</taxon>
        <taxon>Gammaproteobacteria</taxon>
        <taxon>Cellvibrionales</taxon>
        <taxon>Microbulbiferaceae</taxon>
        <taxon>Microbulbifer</taxon>
    </lineage>
</organism>
<dbReference type="GO" id="GO:0046656">
    <property type="term" value="P:folic acid biosynthetic process"/>
    <property type="evidence" value="ECO:0007669"/>
    <property type="project" value="UniProtKB-UniRule"/>
</dbReference>
<evidence type="ECO:0000256" key="6">
    <source>
        <dbReference type="ARBA" id="ARBA00023235"/>
    </source>
</evidence>
<gene>
    <name evidence="10" type="primary">folB</name>
    <name evidence="10" type="ORF">MO867_03915</name>
</gene>
<comment type="catalytic activity">
    <reaction evidence="2 8">
        <text>7,8-dihydroneopterin = 6-hydroxymethyl-7,8-dihydropterin + glycolaldehyde</text>
        <dbReference type="Rhea" id="RHEA:10540"/>
        <dbReference type="ChEBI" id="CHEBI:17001"/>
        <dbReference type="ChEBI" id="CHEBI:17071"/>
        <dbReference type="ChEBI" id="CHEBI:44841"/>
        <dbReference type="EC" id="4.1.2.25"/>
    </reaction>
</comment>